<proteinExistence type="predicted"/>
<evidence type="ECO:0000313" key="1">
    <source>
        <dbReference type="EMBL" id="GAA3876751.1"/>
    </source>
</evidence>
<organism evidence="1 2">
    <name type="scientific">Celeribacter arenosi</name>
    <dbReference type="NCBI Taxonomy" id="792649"/>
    <lineage>
        <taxon>Bacteria</taxon>
        <taxon>Pseudomonadati</taxon>
        <taxon>Pseudomonadota</taxon>
        <taxon>Alphaproteobacteria</taxon>
        <taxon>Rhodobacterales</taxon>
        <taxon>Roseobacteraceae</taxon>
        <taxon>Celeribacter</taxon>
    </lineage>
</organism>
<gene>
    <name evidence="1" type="ORF">GCM10022404_28110</name>
</gene>
<protein>
    <submittedName>
        <fullName evidence="1">Uncharacterized protein</fullName>
    </submittedName>
</protein>
<sequence>MNGTIAHSNPTSVTYLRDSPVEVEVWMLNADTRTTTERLKKTHADTRATLAKANGTTGA</sequence>
<dbReference type="Proteomes" id="UP001399917">
    <property type="component" value="Unassembled WGS sequence"/>
</dbReference>
<accession>A0ABP7KGU1</accession>
<comment type="caution">
    <text evidence="1">The sequence shown here is derived from an EMBL/GenBank/DDBJ whole genome shotgun (WGS) entry which is preliminary data.</text>
</comment>
<dbReference type="RefSeq" id="WP_344848124.1">
    <property type="nucleotide sequence ID" value="NZ_BAABDF010000007.1"/>
</dbReference>
<evidence type="ECO:0000313" key="2">
    <source>
        <dbReference type="Proteomes" id="UP001399917"/>
    </source>
</evidence>
<dbReference type="EMBL" id="BAABDF010000007">
    <property type="protein sequence ID" value="GAA3876751.1"/>
    <property type="molecule type" value="Genomic_DNA"/>
</dbReference>
<name>A0ABP7KGU1_9RHOB</name>
<keyword evidence="2" id="KW-1185">Reference proteome</keyword>
<reference evidence="2" key="1">
    <citation type="journal article" date="2019" name="Int. J. Syst. Evol. Microbiol.">
        <title>The Global Catalogue of Microorganisms (GCM) 10K type strain sequencing project: providing services to taxonomists for standard genome sequencing and annotation.</title>
        <authorList>
            <consortium name="The Broad Institute Genomics Platform"/>
            <consortium name="The Broad Institute Genome Sequencing Center for Infectious Disease"/>
            <person name="Wu L."/>
            <person name="Ma J."/>
        </authorList>
    </citation>
    <scope>NUCLEOTIDE SEQUENCE [LARGE SCALE GENOMIC DNA]</scope>
    <source>
        <strain evidence="2">JCM 17190</strain>
    </source>
</reference>